<dbReference type="Pfam" id="PF00651">
    <property type="entry name" value="BTB"/>
    <property type="match status" value="1"/>
</dbReference>
<dbReference type="PANTHER" id="PTHR45774">
    <property type="entry name" value="BTB/POZ DOMAIN-CONTAINING"/>
    <property type="match status" value="1"/>
</dbReference>
<dbReference type="EMBL" id="JAZDUA010000057">
    <property type="protein sequence ID" value="KAK7870478.1"/>
    <property type="molecule type" value="Genomic_DNA"/>
</dbReference>
<dbReference type="InterPro" id="IPR000210">
    <property type="entry name" value="BTB/POZ_dom"/>
</dbReference>
<evidence type="ECO:0000313" key="2">
    <source>
        <dbReference type="EMBL" id="KAK7870478.1"/>
    </source>
</evidence>
<keyword evidence="3" id="KW-1185">Reference proteome</keyword>
<sequence>MALTCVNDGMDWQLSKENVVDRIQALFRTSQWSDCSFRVEGQNDIQVFKAHRLILASSSPVFEAMCFGPLAEKSCINVSDMEPVVFRILLEYIYTDKVQLSSCEEAAGVLYAAKKYMMPHLARTCREYLVTNLRPSNVLSVFDFADEVQENALLEACIKVLCQHASEVLKAPGSHPSPLALRTVLEQNALNIGEAELFEVTLEWAHEERRQMGLDNSPEGVRSTLLKAGLLSRLRMLCMSLQEFNDGPLRSGILSSQEAYALQCALQNLRNKDSIGGKLKVEEKKFYGHSNQSVDVPPGWSGITQPRARISINQFFCVRRFLKTAVTVSGQVRLLANVQADHSVVVSGVRIFTRLVPAAFSCFTTPQKYKENIEVSVLDSQGSVLCRTHFRDVVEYNTLATVTLTEAVRFSAGKEYSFLFVLPTDEEHAFEYPLSFMAQTERTRDIEFRFCDHADIGGTGMFVRRLDMGYVDAVVYSV</sequence>
<organism evidence="2 3">
    <name type="scientific">Gryllus longicercus</name>
    <dbReference type="NCBI Taxonomy" id="2509291"/>
    <lineage>
        <taxon>Eukaryota</taxon>
        <taxon>Metazoa</taxon>
        <taxon>Ecdysozoa</taxon>
        <taxon>Arthropoda</taxon>
        <taxon>Hexapoda</taxon>
        <taxon>Insecta</taxon>
        <taxon>Pterygota</taxon>
        <taxon>Neoptera</taxon>
        <taxon>Polyneoptera</taxon>
        <taxon>Orthoptera</taxon>
        <taxon>Ensifera</taxon>
        <taxon>Gryllidea</taxon>
        <taxon>Grylloidea</taxon>
        <taxon>Gryllidae</taxon>
        <taxon>Gryllinae</taxon>
        <taxon>Gryllus</taxon>
    </lineage>
</organism>
<dbReference type="Pfam" id="PF07707">
    <property type="entry name" value="BACK"/>
    <property type="match status" value="1"/>
</dbReference>
<dbReference type="GO" id="GO:0022008">
    <property type="term" value="P:neurogenesis"/>
    <property type="evidence" value="ECO:0007669"/>
    <property type="project" value="TreeGrafter"/>
</dbReference>
<dbReference type="SUPFAM" id="SSF54695">
    <property type="entry name" value="POZ domain"/>
    <property type="match status" value="1"/>
</dbReference>
<dbReference type="Gene3D" id="1.25.40.420">
    <property type="match status" value="1"/>
</dbReference>
<reference evidence="2 3" key="1">
    <citation type="submission" date="2024-03" db="EMBL/GenBank/DDBJ databases">
        <title>The genome assembly and annotation of the cricket Gryllus longicercus Weissman &amp; Gray.</title>
        <authorList>
            <person name="Szrajer S."/>
            <person name="Gray D."/>
            <person name="Ylla G."/>
        </authorList>
    </citation>
    <scope>NUCLEOTIDE SEQUENCE [LARGE SCALE GENOMIC DNA]</scope>
    <source>
        <strain evidence="2">DAG 2021-001</strain>
        <tissue evidence="2">Whole body minus gut</tissue>
    </source>
</reference>
<dbReference type="InterPro" id="IPR011705">
    <property type="entry name" value="BACK"/>
</dbReference>
<protein>
    <recommendedName>
        <fullName evidence="1">BTB domain-containing protein</fullName>
    </recommendedName>
</protein>
<evidence type="ECO:0000259" key="1">
    <source>
        <dbReference type="PROSITE" id="PS50097"/>
    </source>
</evidence>
<dbReference type="Gene3D" id="3.30.710.10">
    <property type="entry name" value="Potassium Channel Kv1.1, Chain A"/>
    <property type="match status" value="1"/>
</dbReference>
<gene>
    <name evidence="2" type="ORF">R5R35_000750</name>
</gene>
<dbReference type="PANTHER" id="PTHR45774:SF4">
    <property type="entry name" value="AXUNDEAD, ISOFORM F"/>
    <property type="match status" value="1"/>
</dbReference>
<dbReference type="AlphaFoldDB" id="A0AAN9Z6X1"/>
<evidence type="ECO:0000313" key="3">
    <source>
        <dbReference type="Proteomes" id="UP001378592"/>
    </source>
</evidence>
<comment type="caution">
    <text evidence="2">The sequence shown here is derived from an EMBL/GenBank/DDBJ whole genome shotgun (WGS) entry which is preliminary data.</text>
</comment>
<accession>A0AAN9Z6X1</accession>
<dbReference type="PROSITE" id="PS50097">
    <property type="entry name" value="BTB"/>
    <property type="match status" value="1"/>
</dbReference>
<dbReference type="InterPro" id="IPR011333">
    <property type="entry name" value="SKP1/BTB/POZ_sf"/>
</dbReference>
<proteinExistence type="predicted"/>
<dbReference type="Proteomes" id="UP001378592">
    <property type="component" value="Unassembled WGS sequence"/>
</dbReference>
<name>A0AAN9Z6X1_9ORTH</name>
<dbReference type="SMART" id="SM00225">
    <property type="entry name" value="BTB"/>
    <property type="match status" value="1"/>
</dbReference>
<dbReference type="GO" id="GO:0005829">
    <property type="term" value="C:cytosol"/>
    <property type="evidence" value="ECO:0007669"/>
    <property type="project" value="TreeGrafter"/>
</dbReference>
<feature type="domain" description="BTB" evidence="1">
    <location>
        <begin position="33"/>
        <end position="102"/>
    </location>
</feature>